<sequence length="60" mass="6521">MPIINGQKMAWTTLSQASVAVSKRHAAEITRADELGVGDFSRTETAEATKPQGIDRPRQP</sequence>
<accession>A0A9P1HCX6</accession>
<organism evidence="2 3">
    <name type="scientific">Parascedosporium putredinis</name>
    <dbReference type="NCBI Taxonomy" id="1442378"/>
    <lineage>
        <taxon>Eukaryota</taxon>
        <taxon>Fungi</taxon>
        <taxon>Dikarya</taxon>
        <taxon>Ascomycota</taxon>
        <taxon>Pezizomycotina</taxon>
        <taxon>Sordariomycetes</taxon>
        <taxon>Hypocreomycetidae</taxon>
        <taxon>Microascales</taxon>
        <taxon>Microascaceae</taxon>
        <taxon>Parascedosporium</taxon>
    </lineage>
</organism>
<dbReference type="Proteomes" id="UP000838763">
    <property type="component" value="Unassembled WGS sequence"/>
</dbReference>
<keyword evidence="3" id="KW-1185">Reference proteome</keyword>
<proteinExistence type="predicted"/>
<evidence type="ECO:0000256" key="1">
    <source>
        <dbReference type="SAM" id="MobiDB-lite"/>
    </source>
</evidence>
<feature type="region of interest" description="Disordered" evidence="1">
    <location>
        <begin position="32"/>
        <end position="60"/>
    </location>
</feature>
<evidence type="ECO:0000313" key="2">
    <source>
        <dbReference type="EMBL" id="CAI4220236.1"/>
    </source>
</evidence>
<comment type="caution">
    <text evidence="2">The sequence shown here is derived from an EMBL/GenBank/DDBJ whole genome shotgun (WGS) entry which is preliminary data.</text>
</comment>
<dbReference type="AlphaFoldDB" id="A0A9P1HCX6"/>
<protein>
    <submittedName>
        <fullName evidence="2">Uncharacterized protein</fullName>
    </submittedName>
</protein>
<gene>
    <name evidence="2" type="ORF">PPNO1_LOCUS9776</name>
</gene>
<name>A0A9P1HCX6_9PEZI</name>
<evidence type="ECO:0000313" key="3">
    <source>
        <dbReference type="Proteomes" id="UP000838763"/>
    </source>
</evidence>
<feature type="compositionally biased region" description="Basic and acidic residues" evidence="1">
    <location>
        <begin position="41"/>
        <end position="60"/>
    </location>
</feature>
<dbReference type="EMBL" id="CALLCH030000021">
    <property type="protein sequence ID" value="CAI4220236.1"/>
    <property type="molecule type" value="Genomic_DNA"/>
</dbReference>
<reference evidence="2" key="1">
    <citation type="submission" date="2022-11" db="EMBL/GenBank/DDBJ databases">
        <authorList>
            <person name="Scott C."/>
            <person name="Bruce N."/>
        </authorList>
    </citation>
    <scope>NUCLEOTIDE SEQUENCE</scope>
</reference>